<name>A0A9N9DBQ6_9GLOM</name>
<organism evidence="1 2">
    <name type="scientific">Funneliformis caledonium</name>
    <dbReference type="NCBI Taxonomy" id="1117310"/>
    <lineage>
        <taxon>Eukaryota</taxon>
        <taxon>Fungi</taxon>
        <taxon>Fungi incertae sedis</taxon>
        <taxon>Mucoromycota</taxon>
        <taxon>Glomeromycotina</taxon>
        <taxon>Glomeromycetes</taxon>
        <taxon>Glomerales</taxon>
        <taxon>Glomeraceae</taxon>
        <taxon>Funneliformis</taxon>
    </lineage>
</organism>
<dbReference type="AlphaFoldDB" id="A0A9N9DBQ6"/>
<dbReference type="Proteomes" id="UP000789570">
    <property type="component" value="Unassembled WGS sequence"/>
</dbReference>
<dbReference type="EMBL" id="CAJVPQ010003710">
    <property type="protein sequence ID" value="CAG8635453.1"/>
    <property type="molecule type" value="Genomic_DNA"/>
</dbReference>
<evidence type="ECO:0000313" key="2">
    <source>
        <dbReference type="Proteomes" id="UP000789570"/>
    </source>
</evidence>
<reference evidence="1" key="1">
    <citation type="submission" date="2021-06" db="EMBL/GenBank/DDBJ databases">
        <authorList>
            <person name="Kallberg Y."/>
            <person name="Tangrot J."/>
            <person name="Rosling A."/>
        </authorList>
    </citation>
    <scope>NUCLEOTIDE SEQUENCE</scope>
    <source>
        <strain evidence="1">UK204</strain>
    </source>
</reference>
<feature type="non-terminal residue" evidence="1">
    <location>
        <position position="1"/>
    </location>
</feature>
<protein>
    <submittedName>
        <fullName evidence="1">1037_t:CDS:1</fullName>
    </submittedName>
</protein>
<accession>A0A9N9DBQ6</accession>
<comment type="caution">
    <text evidence="1">The sequence shown here is derived from an EMBL/GenBank/DDBJ whole genome shotgun (WGS) entry which is preliminary data.</text>
</comment>
<proteinExistence type="predicted"/>
<evidence type="ECO:0000313" key="1">
    <source>
        <dbReference type="EMBL" id="CAG8635453.1"/>
    </source>
</evidence>
<gene>
    <name evidence="1" type="ORF">FCALED_LOCUS10290</name>
</gene>
<keyword evidence="2" id="KW-1185">Reference proteome</keyword>
<sequence length="112" mass="12697">HIYLSACLPLITPKETIRSLTVLDEPNEIDYQEFLLMSRNVKEMVRLGSESFPDTFLNPKKADTNLTKEILALLTEYYSNAYGKDFVVLSNIHIAPSGSISIMLKYLIGRTL</sequence>